<evidence type="ECO:0000256" key="1">
    <source>
        <dbReference type="SAM" id="Phobius"/>
    </source>
</evidence>
<accession>A0ABQ6LXZ7</accession>
<feature type="transmembrane region" description="Helical" evidence="1">
    <location>
        <begin position="12"/>
        <end position="34"/>
    </location>
</feature>
<evidence type="ECO:0000313" key="4">
    <source>
        <dbReference type="Proteomes" id="UP001224392"/>
    </source>
</evidence>
<evidence type="ECO:0000259" key="2">
    <source>
        <dbReference type="Pfam" id="PF21742"/>
    </source>
</evidence>
<keyword evidence="1" id="KW-0812">Transmembrane</keyword>
<keyword evidence="1" id="KW-1133">Transmembrane helix</keyword>
<dbReference type="InterPro" id="IPR049220">
    <property type="entry name" value="DUF6868"/>
</dbReference>
<gene>
    <name evidence="3" type="ORF">MNKW57_12320</name>
</gene>
<proteinExistence type="predicted"/>
<protein>
    <recommendedName>
        <fullName evidence="2">DUF6868 domain-containing protein</fullName>
    </recommendedName>
</protein>
<dbReference type="EMBL" id="BSYJ01000002">
    <property type="protein sequence ID" value="GMG86911.1"/>
    <property type="molecule type" value="Genomic_DNA"/>
</dbReference>
<keyword evidence="1" id="KW-0472">Membrane</keyword>
<evidence type="ECO:0000313" key="3">
    <source>
        <dbReference type="EMBL" id="GMG86911.1"/>
    </source>
</evidence>
<dbReference type="Pfam" id="PF21742">
    <property type="entry name" value="DUF6868"/>
    <property type="match status" value="1"/>
</dbReference>
<feature type="domain" description="DUF6868" evidence="2">
    <location>
        <begin position="1"/>
        <end position="79"/>
    </location>
</feature>
<comment type="caution">
    <text evidence="3">The sequence shown here is derived from an EMBL/GenBank/DDBJ whole genome shotgun (WGS) entry which is preliminary data.</text>
</comment>
<keyword evidence="4" id="KW-1185">Reference proteome</keyword>
<feature type="transmembrane region" description="Helical" evidence="1">
    <location>
        <begin position="54"/>
        <end position="76"/>
    </location>
</feature>
<reference evidence="3 4" key="1">
    <citation type="submission" date="2023-04" db="EMBL/GenBank/DDBJ databases">
        <title>Marinobulbifer ophiurae gen. nov., sp. Nov., isolate from tissue of brittle star Ophioplocus japonicus.</title>
        <authorList>
            <person name="Kawano K."/>
            <person name="Sawayama S."/>
            <person name="Nakagawa S."/>
        </authorList>
    </citation>
    <scope>NUCLEOTIDE SEQUENCE [LARGE SCALE GENOMIC DNA]</scope>
    <source>
        <strain evidence="3 4">NKW57</strain>
    </source>
</reference>
<organism evidence="3 4">
    <name type="scientific">Biformimicrobium ophioploci</name>
    <dbReference type="NCBI Taxonomy" id="3036711"/>
    <lineage>
        <taxon>Bacteria</taxon>
        <taxon>Pseudomonadati</taxon>
        <taxon>Pseudomonadota</taxon>
        <taxon>Gammaproteobacteria</taxon>
        <taxon>Cellvibrionales</taxon>
        <taxon>Microbulbiferaceae</taxon>
        <taxon>Biformimicrobium</taxon>
    </lineage>
</organism>
<sequence>MDMEMIRAVLGWTTVINIAILVLSTIAVICMRGFISKFHGRLFGLDEKDLGRAYFQYIAQYKIAIIVLNIAPYIALRILS</sequence>
<name>A0ABQ6LXZ7_9GAMM</name>
<dbReference type="Proteomes" id="UP001224392">
    <property type="component" value="Unassembled WGS sequence"/>
</dbReference>